<dbReference type="EMBL" id="JAKKPZ010000215">
    <property type="protein sequence ID" value="KAI1698501.1"/>
    <property type="molecule type" value="Genomic_DNA"/>
</dbReference>
<protein>
    <submittedName>
        <fullName evidence="2">Uncharacterized protein</fullName>
    </submittedName>
</protein>
<proteinExistence type="predicted"/>
<evidence type="ECO:0000256" key="1">
    <source>
        <dbReference type="SAM" id="SignalP"/>
    </source>
</evidence>
<feature type="signal peptide" evidence="1">
    <location>
        <begin position="1"/>
        <end position="26"/>
    </location>
</feature>
<keyword evidence="3" id="KW-1185">Reference proteome</keyword>
<sequence length="239" mass="24612">MNTPKKGLLVVQLLLCFSVSFYLTAAQMVRQCTCGEVQACRAQKRQQMQSCLQQCRSQRLGADASSECFSGMHHGDGQGGCFQGLGDQMCANVPGTMMDASETFQPGMFKGAAGGMGGGRGLFAGRLGGASGGSGGANSGRQHGQCFQQCAQQLGVHAGGCAQSLGCALRRPPQEAMMSVMMQCRMEHQSRRAALCQCLQRFGRGHGQFCEPSGGGMGAGGMSPFGGAMGGGGAAGNDE</sequence>
<organism evidence="2 3">
    <name type="scientific">Ditylenchus destructor</name>
    <dbReference type="NCBI Taxonomy" id="166010"/>
    <lineage>
        <taxon>Eukaryota</taxon>
        <taxon>Metazoa</taxon>
        <taxon>Ecdysozoa</taxon>
        <taxon>Nematoda</taxon>
        <taxon>Chromadorea</taxon>
        <taxon>Rhabditida</taxon>
        <taxon>Tylenchina</taxon>
        <taxon>Tylenchomorpha</taxon>
        <taxon>Sphaerularioidea</taxon>
        <taxon>Anguinidae</taxon>
        <taxon>Anguininae</taxon>
        <taxon>Ditylenchus</taxon>
    </lineage>
</organism>
<name>A0AAD4MLS7_9BILA</name>
<evidence type="ECO:0000313" key="2">
    <source>
        <dbReference type="EMBL" id="KAI1698501.1"/>
    </source>
</evidence>
<reference evidence="2" key="1">
    <citation type="submission" date="2022-01" db="EMBL/GenBank/DDBJ databases">
        <title>Genome Sequence Resource for Two Populations of Ditylenchus destructor, the Migratory Endoparasitic Phytonematode.</title>
        <authorList>
            <person name="Zhang H."/>
            <person name="Lin R."/>
            <person name="Xie B."/>
        </authorList>
    </citation>
    <scope>NUCLEOTIDE SEQUENCE</scope>
    <source>
        <strain evidence="2">BazhouSP</strain>
    </source>
</reference>
<gene>
    <name evidence="2" type="ORF">DdX_17868</name>
</gene>
<dbReference type="AlphaFoldDB" id="A0AAD4MLS7"/>
<accession>A0AAD4MLS7</accession>
<dbReference type="Proteomes" id="UP001201812">
    <property type="component" value="Unassembled WGS sequence"/>
</dbReference>
<feature type="chain" id="PRO_5042251795" evidence="1">
    <location>
        <begin position="27"/>
        <end position="239"/>
    </location>
</feature>
<comment type="caution">
    <text evidence="2">The sequence shown here is derived from an EMBL/GenBank/DDBJ whole genome shotgun (WGS) entry which is preliminary data.</text>
</comment>
<keyword evidence="1" id="KW-0732">Signal</keyword>
<evidence type="ECO:0000313" key="3">
    <source>
        <dbReference type="Proteomes" id="UP001201812"/>
    </source>
</evidence>